<dbReference type="WBParaSite" id="ASIM_0000074401-mRNA-1">
    <property type="protein sequence ID" value="ASIM_0000074401-mRNA-1"/>
    <property type="gene ID" value="ASIM_0000074401"/>
</dbReference>
<evidence type="ECO:0000313" key="2">
    <source>
        <dbReference type="Proteomes" id="UP000267096"/>
    </source>
</evidence>
<reference evidence="1 2" key="2">
    <citation type="submission" date="2018-11" db="EMBL/GenBank/DDBJ databases">
        <authorList>
            <consortium name="Pathogen Informatics"/>
        </authorList>
    </citation>
    <scope>NUCLEOTIDE SEQUENCE [LARGE SCALE GENOMIC DNA]</scope>
</reference>
<gene>
    <name evidence="1" type="ORF">ASIM_LOCUS644</name>
</gene>
<dbReference type="Proteomes" id="UP000267096">
    <property type="component" value="Unassembled WGS sequence"/>
</dbReference>
<accession>A0A0M3IZR1</accession>
<keyword evidence="2" id="KW-1185">Reference proteome</keyword>
<reference evidence="3" key="1">
    <citation type="submission" date="2017-02" db="UniProtKB">
        <authorList>
            <consortium name="WormBaseParasite"/>
        </authorList>
    </citation>
    <scope>IDENTIFICATION</scope>
</reference>
<organism evidence="3">
    <name type="scientific">Anisakis simplex</name>
    <name type="common">Herring worm</name>
    <dbReference type="NCBI Taxonomy" id="6269"/>
    <lineage>
        <taxon>Eukaryota</taxon>
        <taxon>Metazoa</taxon>
        <taxon>Ecdysozoa</taxon>
        <taxon>Nematoda</taxon>
        <taxon>Chromadorea</taxon>
        <taxon>Rhabditida</taxon>
        <taxon>Spirurina</taxon>
        <taxon>Ascaridomorpha</taxon>
        <taxon>Ascaridoidea</taxon>
        <taxon>Anisakidae</taxon>
        <taxon>Anisakis</taxon>
        <taxon>Anisakis simplex complex</taxon>
    </lineage>
</organism>
<proteinExistence type="predicted"/>
<sequence length="327" mass="36346">MTVSEAVKHAISRKPYEEAHVELVAQRDYGLSGAELTIGLFLTEVVLCSLEEVRSVELISADFHFTKQRTQKIGVGAIFNSELPIEQIDLVEEVVKIQSVCDISIVLPYSSRMRCTVGVFPMGFEAFEKECCIARVPCEEYASSLLPQQVQAYVDVSICEIAPTIMLTVPDRTIRDRSPTGVVVELEIEAGQEVANTEVIVDMMTDNFDEASLEIPEFSSDVLDVDVSMEAIMEEEDIEAVGPIFYTQLIDLAVQMPTAVAAVSRLIEEVKLRVLEADAEVKLAVSTRAEMQQLHLKLAKVEREFIEKYTDMEALAKKTKTRGGSED</sequence>
<dbReference type="EMBL" id="UYRR01000487">
    <property type="protein sequence ID" value="VDK17934.1"/>
    <property type="molecule type" value="Genomic_DNA"/>
</dbReference>
<dbReference type="OrthoDB" id="5877439at2759"/>
<name>A0A0M3IZR1_ANISI</name>
<protein>
    <submittedName>
        <fullName evidence="3">DUF4773 domain-containing protein</fullName>
    </submittedName>
</protein>
<evidence type="ECO:0000313" key="1">
    <source>
        <dbReference type="EMBL" id="VDK17934.1"/>
    </source>
</evidence>
<dbReference type="AlphaFoldDB" id="A0A0M3IZR1"/>
<evidence type="ECO:0000313" key="3">
    <source>
        <dbReference type="WBParaSite" id="ASIM_0000074401-mRNA-1"/>
    </source>
</evidence>